<protein>
    <submittedName>
        <fullName evidence="1">Uncharacterized protein</fullName>
    </submittedName>
</protein>
<accession>A0A1X7TBW0</accession>
<organism evidence="1">
    <name type="scientific">Amphimedon queenslandica</name>
    <name type="common">Sponge</name>
    <dbReference type="NCBI Taxonomy" id="400682"/>
    <lineage>
        <taxon>Eukaryota</taxon>
        <taxon>Metazoa</taxon>
        <taxon>Porifera</taxon>
        <taxon>Demospongiae</taxon>
        <taxon>Heteroscleromorpha</taxon>
        <taxon>Haplosclerida</taxon>
        <taxon>Niphatidae</taxon>
        <taxon>Amphimedon</taxon>
    </lineage>
</organism>
<evidence type="ECO:0000313" key="1">
    <source>
        <dbReference type="EnsemblMetazoa" id="Aqu2.1.11812_001"/>
    </source>
</evidence>
<dbReference type="AlphaFoldDB" id="A0A1X7TBW0"/>
<dbReference type="EnsemblMetazoa" id="Aqu2.1.11812_001">
    <property type="protein sequence ID" value="Aqu2.1.11812_001"/>
    <property type="gene ID" value="Aqu2.1.11812"/>
</dbReference>
<proteinExistence type="predicted"/>
<dbReference type="InParanoid" id="A0A1X7TBW0"/>
<name>A0A1X7TBW0_AMPQE</name>
<reference evidence="1" key="1">
    <citation type="submission" date="2017-05" db="UniProtKB">
        <authorList>
            <consortium name="EnsemblMetazoa"/>
        </authorList>
    </citation>
    <scope>IDENTIFICATION</scope>
</reference>
<sequence length="44" mass="5193">MYALWLKTISLEDHSLGYKRRTDQSIRSHPDSGTYRTLHLFKGL</sequence>